<evidence type="ECO:0000259" key="2">
    <source>
        <dbReference type="Pfam" id="PF24580"/>
    </source>
</evidence>
<dbReference type="AlphaFoldDB" id="E5AB31"/>
<feature type="region of interest" description="Disordered" evidence="1">
    <location>
        <begin position="183"/>
        <end position="204"/>
    </location>
</feature>
<evidence type="ECO:0000313" key="4">
    <source>
        <dbReference type="Proteomes" id="UP000002668"/>
    </source>
</evidence>
<dbReference type="VEuPathDB" id="FungiDB:LEMA_P020020.1"/>
<feature type="region of interest" description="Disordered" evidence="1">
    <location>
        <begin position="405"/>
        <end position="425"/>
    </location>
</feature>
<dbReference type="HOGENOM" id="CLU_645680_0_0_1"/>
<dbReference type="eggNOG" id="ENOG502RIRE">
    <property type="taxonomic scope" value="Eukaryota"/>
</dbReference>
<dbReference type="Pfam" id="PF24580">
    <property type="entry name" value="DUF7607"/>
    <property type="match status" value="1"/>
</dbReference>
<gene>
    <name evidence="3" type="ORF">LEMA_P020020.1</name>
</gene>
<keyword evidence="4" id="KW-1185">Reference proteome</keyword>
<evidence type="ECO:0000313" key="3">
    <source>
        <dbReference type="EMBL" id="CBY00872.1"/>
    </source>
</evidence>
<dbReference type="InterPro" id="IPR056026">
    <property type="entry name" value="DUF7607"/>
</dbReference>
<protein>
    <submittedName>
        <fullName evidence="3">Predicted protein</fullName>
    </submittedName>
</protein>
<evidence type="ECO:0000256" key="1">
    <source>
        <dbReference type="SAM" id="MobiDB-lite"/>
    </source>
</evidence>
<dbReference type="EMBL" id="FP929138">
    <property type="protein sequence ID" value="CBY00872.1"/>
    <property type="molecule type" value="Genomic_DNA"/>
</dbReference>
<proteinExistence type="predicted"/>
<feature type="domain" description="DUF7607" evidence="2">
    <location>
        <begin position="70"/>
        <end position="179"/>
    </location>
</feature>
<dbReference type="OrthoDB" id="3533395at2759"/>
<dbReference type="STRING" id="985895.E5AB31"/>
<feature type="region of interest" description="Disordered" evidence="1">
    <location>
        <begin position="28"/>
        <end position="66"/>
    </location>
</feature>
<dbReference type="Proteomes" id="UP000002668">
    <property type="component" value="Genome"/>
</dbReference>
<dbReference type="InParanoid" id="E5AB31"/>
<organism evidence="4">
    <name type="scientific">Leptosphaeria maculans (strain JN3 / isolate v23.1.3 / race Av1-4-5-6-7-8)</name>
    <name type="common">Blackleg fungus</name>
    <name type="synonym">Phoma lingam</name>
    <dbReference type="NCBI Taxonomy" id="985895"/>
    <lineage>
        <taxon>Eukaryota</taxon>
        <taxon>Fungi</taxon>
        <taxon>Dikarya</taxon>
        <taxon>Ascomycota</taxon>
        <taxon>Pezizomycotina</taxon>
        <taxon>Dothideomycetes</taxon>
        <taxon>Pleosporomycetidae</taxon>
        <taxon>Pleosporales</taxon>
        <taxon>Pleosporineae</taxon>
        <taxon>Leptosphaeriaceae</taxon>
        <taxon>Plenodomus</taxon>
        <taxon>Plenodomus lingam/Leptosphaeria maculans species complex</taxon>
    </lineage>
</organism>
<dbReference type="GeneID" id="13293015"/>
<reference evidence="4" key="1">
    <citation type="journal article" date="2011" name="Nat. Commun.">
        <title>Effector diversification within compartments of the Leptosphaeria maculans genome affected by Repeat-Induced Point mutations.</title>
        <authorList>
            <person name="Rouxel T."/>
            <person name="Grandaubert J."/>
            <person name="Hane J.K."/>
            <person name="Hoede C."/>
            <person name="van de Wouw A.P."/>
            <person name="Couloux A."/>
            <person name="Dominguez V."/>
            <person name="Anthouard V."/>
            <person name="Bally P."/>
            <person name="Bourras S."/>
            <person name="Cozijnsen A.J."/>
            <person name="Ciuffetti L.M."/>
            <person name="Degrave A."/>
            <person name="Dilmaghani A."/>
            <person name="Duret L."/>
            <person name="Fudal I."/>
            <person name="Goodwin S.B."/>
            <person name="Gout L."/>
            <person name="Glaser N."/>
            <person name="Linglin J."/>
            <person name="Kema G.H.J."/>
            <person name="Lapalu N."/>
            <person name="Lawrence C.B."/>
            <person name="May K."/>
            <person name="Meyer M."/>
            <person name="Ollivier B."/>
            <person name="Poulain J."/>
            <person name="Schoch C.L."/>
            <person name="Simon A."/>
            <person name="Spatafora J.W."/>
            <person name="Stachowiak A."/>
            <person name="Turgeon B.G."/>
            <person name="Tyler B.M."/>
            <person name="Vincent D."/>
            <person name="Weissenbach J."/>
            <person name="Amselem J."/>
            <person name="Quesneville H."/>
            <person name="Oliver R.P."/>
            <person name="Wincker P."/>
            <person name="Balesdent M.-H."/>
            <person name="Howlett B.J."/>
        </authorList>
    </citation>
    <scope>NUCLEOTIDE SEQUENCE [LARGE SCALE GENOMIC DNA]</scope>
    <source>
        <strain evidence="4">JN3 / isolate v23.1.3 / race Av1-4-5-6-7-8</strain>
    </source>
</reference>
<sequence>MADASGPEAEPSDWSFLLKWNNYSGAEDNGDLASWEPEDELLQESGSSTADEDELTEAQTATTGSKIDDDEIVNIINASIAHYTSIWEPNSGVPKEDWIVYEPEKMWEDAESKGKRQQMISRYKAEVDWYTGGLDRLCEEIMEFPGSNSDAVRQQCKNLEMTVYNLELASWLLSIYSLSPESDSDGDIHDTERGGQSQLAPVDQSDQHAAAGIIDLGSPPASSIGDANEVSYVSPVAATAEEHTPTFLPLNLQDIHTANHGDEPEQASLATVRRWLWRDLIETQDRKRVVLKALHELHAADRENIRSRLKVVGKAKCRQEIKAYINMLSRDEPRIHGVLQRDFVKIQIIGRLFFSWWYCDDYSTKAPSRADLGELSDELSNSPLDLDVFYDFLCKIMDTTFSQEALQHPDRPSQAEIIEISDDED</sequence>
<name>E5AB31_LEPMJ</name>
<accession>E5AB31</accession>